<feature type="domain" description="Neurotransmitter-gated ion-channel transmembrane" evidence="20">
    <location>
        <begin position="235"/>
        <end position="350"/>
    </location>
</feature>
<gene>
    <name evidence="21" type="ORF">CGI_10015019</name>
</gene>
<dbReference type="SUPFAM" id="SSF63712">
    <property type="entry name" value="Nicotinic receptor ligand binding domain-like"/>
    <property type="match status" value="1"/>
</dbReference>
<keyword evidence="15" id="KW-1071">Ligand-gated ion channel</keyword>
<dbReference type="EMBL" id="JH817110">
    <property type="protein sequence ID" value="EKC18128.1"/>
    <property type="molecule type" value="Genomic_DNA"/>
</dbReference>
<dbReference type="Pfam" id="PF02932">
    <property type="entry name" value="Neur_chan_memb"/>
    <property type="match status" value="1"/>
</dbReference>
<dbReference type="PROSITE" id="PS00236">
    <property type="entry name" value="NEUROTR_ION_CHANNEL"/>
    <property type="match status" value="1"/>
</dbReference>
<keyword evidence="6" id="KW-0770">Synapse</keyword>
<evidence type="ECO:0000256" key="13">
    <source>
        <dbReference type="ARBA" id="ARBA00023214"/>
    </source>
</evidence>
<evidence type="ECO:0000259" key="20">
    <source>
        <dbReference type="Pfam" id="PF02932"/>
    </source>
</evidence>
<keyword evidence="9" id="KW-1015">Disulfide bond</keyword>
<evidence type="ECO:0000256" key="8">
    <source>
        <dbReference type="ARBA" id="ARBA00023136"/>
    </source>
</evidence>
<accession>K1P9Q4</accession>
<dbReference type="NCBIfam" id="TIGR00860">
    <property type="entry name" value="LIC"/>
    <property type="match status" value="1"/>
</dbReference>
<keyword evidence="1 18" id="KW-0813">Transport</keyword>
<keyword evidence="14" id="KW-0628">Postsynaptic cell membrane</keyword>
<reference evidence="21" key="1">
    <citation type="journal article" date="2012" name="Nature">
        <title>The oyster genome reveals stress adaptation and complexity of shell formation.</title>
        <authorList>
            <person name="Zhang G."/>
            <person name="Fang X."/>
            <person name="Guo X."/>
            <person name="Li L."/>
            <person name="Luo R."/>
            <person name="Xu F."/>
            <person name="Yang P."/>
            <person name="Zhang L."/>
            <person name="Wang X."/>
            <person name="Qi H."/>
            <person name="Xiong Z."/>
            <person name="Que H."/>
            <person name="Xie Y."/>
            <person name="Holland P.W."/>
            <person name="Paps J."/>
            <person name="Zhu Y."/>
            <person name="Wu F."/>
            <person name="Chen Y."/>
            <person name="Wang J."/>
            <person name="Peng C."/>
            <person name="Meng J."/>
            <person name="Yang L."/>
            <person name="Liu J."/>
            <person name="Wen B."/>
            <person name="Zhang N."/>
            <person name="Huang Z."/>
            <person name="Zhu Q."/>
            <person name="Feng Y."/>
            <person name="Mount A."/>
            <person name="Hedgecock D."/>
            <person name="Xu Z."/>
            <person name="Liu Y."/>
            <person name="Domazet-Loso T."/>
            <person name="Du Y."/>
            <person name="Sun X."/>
            <person name="Zhang S."/>
            <person name="Liu B."/>
            <person name="Cheng P."/>
            <person name="Jiang X."/>
            <person name="Li J."/>
            <person name="Fan D."/>
            <person name="Wang W."/>
            <person name="Fu W."/>
            <person name="Wang T."/>
            <person name="Wang B."/>
            <person name="Zhang J."/>
            <person name="Peng Z."/>
            <person name="Li Y."/>
            <person name="Li N."/>
            <person name="Wang J."/>
            <person name="Chen M."/>
            <person name="He Y."/>
            <person name="Tan F."/>
            <person name="Song X."/>
            <person name="Zheng Q."/>
            <person name="Huang R."/>
            <person name="Yang H."/>
            <person name="Du X."/>
            <person name="Chen L."/>
            <person name="Yang M."/>
            <person name="Gaffney P.M."/>
            <person name="Wang S."/>
            <person name="Luo L."/>
            <person name="She Z."/>
            <person name="Ming Y."/>
            <person name="Huang W."/>
            <person name="Zhang S."/>
            <person name="Huang B."/>
            <person name="Zhang Y."/>
            <person name="Qu T."/>
            <person name="Ni P."/>
            <person name="Miao G."/>
            <person name="Wang J."/>
            <person name="Wang Q."/>
            <person name="Steinberg C.E."/>
            <person name="Wang H."/>
            <person name="Li N."/>
            <person name="Qian L."/>
            <person name="Zhang G."/>
            <person name="Li Y."/>
            <person name="Yang H."/>
            <person name="Liu X."/>
            <person name="Wang J."/>
            <person name="Yin Y."/>
            <person name="Wang J."/>
        </authorList>
    </citation>
    <scope>NUCLEOTIDE SEQUENCE [LARGE SCALE GENOMIC DNA]</scope>
    <source>
        <strain evidence="21">05x7-T-G4-1.051#20</strain>
    </source>
</reference>
<evidence type="ECO:0000256" key="17">
    <source>
        <dbReference type="ARBA" id="ARBA00034104"/>
    </source>
</evidence>
<evidence type="ECO:0000256" key="3">
    <source>
        <dbReference type="ARBA" id="ARBA00022692"/>
    </source>
</evidence>
<dbReference type="InterPro" id="IPR018000">
    <property type="entry name" value="Neurotransmitter_ion_chnl_CS"/>
</dbReference>
<feature type="transmembrane region" description="Helical" evidence="18">
    <location>
        <begin position="406"/>
        <end position="425"/>
    </location>
</feature>
<dbReference type="SUPFAM" id="SSF90112">
    <property type="entry name" value="Neurotransmitter-gated ion-channel transmembrane pore"/>
    <property type="match status" value="1"/>
</dbReference>
<dbReference type="InterPro" id="IPR036719">
    <property type="entry name" value="Neuro-gated_channel_TM_sf"/>
</dbReference>
<evidence type="ECO:0000256" key="12">
    <source>
        <dbReference type="ARBA" id="ARBA00023180"/>
    </source>
</evidence>
<dbReference type="KEGG" id="crg:105336255"/>
<dbReference type="FunCoup" id="K1P9Q4">
    <property type="interactions" value="98"/>
</dbReference>
<dbReference type="AlphaFoldDB" id="K1P9Q4"/>
<dbReference type="InterPro" id="IPR006202">
    <property type="entry name" value="Neur_chan_lig-bd"/>
</dbReference>
<name>K1P9Q4_MAGGI</name>
<dbReference type="CDD" id="cd19049">
    <property type="entry name" value="LGIC_TM_anion"/>
    <property type="match status" value="1"/>
</dbReference>
<proteinExistence type="inferred from homology"/>
<evidence type="ECO:0000313" key="21">
    <source>
        <dbReference type="EMBL" id="EKC18128.1"/>
    </source>
</evidence>
<evidence type="ECO:0000256" key="14">
    <source>
        <dbReference type="ARBA" id="ARBA00023257"/>
    </source>
</evidence>
<keyword evidence="7 18" id="KW-0406">Ion transport</keyword>
<keyword evidence="2" id="KW-1003">Cell membrane</keyword>
<sequence length="431" mass="50126">MEDTDRKHVITHVSALNVTSTLDDVLKPRKYDRRLRPGFKHTPVIIYTDILLRSMGPISEKDMVYSIEIYFRQRWMDARLATNMSIENISLNIKVLERLWYPDTVFYNGRQSYLHFIPTPNRFIRISPNGSMYFSQRLTVKAICQMELQNYPLDSQICDLQIGSFAYSYDDVVYAWRYGPLNSVQLATDMTMSQFDLINYSATSLNFSRKGDVHSCLMVRFGLRRHTGYFLIHVVTPCSLLVVLSWVSFWINREATADRIALGTTTVLTMTFLALDTRDELPRVTYATALDLYVAMCFIFVLSTLVQFAIVHLFTKKGHSDTCTSPPYVDSSDDENVPFSRHPRPRTAERIASVEQNVYKNRVFVTRKESRMKVWFSSLKFKGHKSQKRGHDEANSVSQIDKVCRCAFPITFVILNIAYWSFYLTRKEFDF</sequence>
<organism evidence="21">
    <name type="scientific">Magallana gigas</name>
    <name type="common">Pacific oyster</name>
    <name type="synonym">Crassostrea gigas</name>
    <dbReference type="NCBI Taxonomy" id="29159"/>
    <lineage>
        <taxon>Eukaryota</taxon>
        <taxon>Metazoa</taxon>
        <taxon>Spiralia</taxon>
        <taxon>Lophotrochozoa</taxon>
        <taxon>Mollusca</taxon>
        <taxon>Bivalvia</taxon>
        <taxon>Autobranchia</taxon>
        <taxon>Pteriomorphia</taxon>
        <taxon>Ostreida</taxon>
        <taxon>Ostreoidea</taxon>
        <taxon>Ostreidae</taxon>
        <taxon>Magallana</taxon>
    </lineage>
</organism>
<evidence type="ECO:0000256" key="7">
    <source>
        <dbReference type="ARBA" id="ARBA00023065"/>
    </source>
</evidence>
<dbReference type="Gene3D" id="1.20.58.390">
    <property type="entry name" value="Neurotransmitter-gated ion-channel transmembrane domain"/>
    <property type="match status" value="1"/>
</dbReference>
<dbReference type="Pfam" id="PF02931">
    <property type="entry name" value="Neur_chan_LBD"/>
    <property type="match status" value="1"/>
</dbReference>
<keyword evidence="5 18" id="KW-1133">Transmembrane helix</keyword>
<keyword evidence="11" id="KW-0869">Chloride channel</keyword>
<dbReference type="OrthoDB" id="203862at2759"/>
<keyword evidence="8 18" id="KW-0472">Membrane</keyword>
<dbReference type="InterPro" id="IPR006201">
    <property type="entry name" value="Neur_channel"/>
</dbReference>
<keyword evidence="4" id="KW-0732">Signal</keyword>
<dbReference type="GO" id="GO:0005254">
    <property type="term" value="F:chloride channel activity"/>
    <property type="evidence" value="ECO:0007669"/>
    <property type="project" value="UniProtKB-KW"/>
</dbReference>
<evidence type="ECO:0000256" key="2">
    <source>
        <dbReference type="ARBA" id="ARBA00022475"/>
    </source>
</evidence>
<evidence type="ECO:0000256" key="10">
    <source>
        <dbReference type="ARBA" id="ARBA00023170"/>
    </source>
</evidence>
<keyword evidence="10 21" id="KW-0675">Receptor</keyword>
<feature type="domain" description="Neurotransmitter-gated ion-channel ligand-binding" evidence="19">
    <location>
        <begin position="22"/>
        <end position="226"/>
    </location>
</feature>
<dbReference type="GO" id="GO:0005230">
    <property type="term" value="F:extracellular ligand-gated monoatomic ion channel activity"/>
    <property type="evidence" value="ECO:0007669"/>
    <property type="project" value="InterPro"/>
</dbReference>
<protein>
    <submittedName>
        <fullName evidence="21">Gamma-aminobutyric acid receptor subunit alpha-6</fullName>
    </submittedName>
</protein>
<dbReference type="InterPro" id="IPR001390">
    <property type="entry name" value="GABAAa_rcpt"/>
</dbReference>
<dbReference type="InterPro" id="IPR006028">
    <property type="entry name" value="GABAA/Glycine_rcpt"/>
</dbReference>
<dbReference type="PRINTS" id="PR00253">
    <property type="entry name" value="GABAARECEPTR"/>
</dbReference>
<dbReference type="InterPro" id="IPR006029">
    <property type="entry name" value="Neurotrans-gated_channel_TM"/>
</dbReference>
<evidence type="ECO:0000256" key="1">
    <source>
        <dbReference type="ARBA" id="ARBA00022448"/>
    </source>
</evidence>
<dbReference type="GO" id="GO:0004890">
    <property type="term" value="F:GABA-A receptor activity"/>
    <property type="evidence" value="ECO:0007669"/>
    <property type="project" value="InterPro"/>
</dbReference>
<feature type="transmembrane region" description="Helical" evidence="18">
    <location>
        <begin position="292"/>
        <end position="314"/>
    </location>
</feature>
<dbReference type="HOGENOM" id="CLU_010920_2_2_1"/>
<dbReference type="PRINTS" id="PR01079">
    <property type="entry name" value="GABAARALPHA"/>
</dbReference>
<evidence type="ECO:0000259" key="19">
    <source>
        <dbReference type="Pfam" id="PF02931"/>
    </source>
</evidence>
<evidence type="ECO:0000256" key="6">
    <source>
        <dbReference type="ARBA" id="ARBA00023018"/>
    </source>
</evidence>
<evidence type="ECO:0000256" key="16">
    <source>
        <dbReference type="ARBA" id="ARBA00023303"/>
    </source>
</evidence>
<evidence type="ECO:0000256" key="5">
    <source>
        <dbReference type="ARBA" id="ARBA00022989"/>
    </source>
</evidence>
<comment type="caution">
    <text evidence="18">Lacks conserved residue(s) required for the propagation of feature annotation.</text>
</comment>
<keyword evidence="3 18" id="KW-0812">Transmembrane</keyword>
<evidence type="ECO:0000256" key="4">
    <source>
        <dbReference type="ARBA" id="ARBA00022729"/>
    </source>
</evidence>
<dbReference type="PANTHER" id="PTHR18945">
    <property type="entry name" value="NEUROTRANSMITTER GATED ION CHANNEL"/>
    <property type="match status" value="1"/>
</dbReference>
<evidence type="ECO:0000256" key="18">
    <source>
        <dbReference type="RuleBase" id="RU000687"/>
    </source>
</evidence>
<dbReference type="PRINTS" id="PR00252">
    <property type="entry name" value="NRIONCHANNEL"/>
</dbReference>
<dbReference type="GO" id="GO:0045211">
    <property type="term" value="C:postsynaptic membrane"/>
    <property type="evidence" value="ECO:0007669"/>
    <property type="project" value="UniProtKB-SubCell"/>
</dbReference>
<evidence type="ECO:0000256" key="9">
    <source>
        <dbReference type="ARBA" id="ARBA00023157"/>
    </source>
</evidence>
<evidence type="ECO:0000256" key="15">
    <source>
        <dbReference type="ARBA" id="ARBA00023286"/>
    </source>
</evidence>
<dbReference type="Gene3D" id="2.70.170.10">
    <property type="entry name" value="Neurotransmitter-gated ion-channel ligand-binding domain"/>
    <property type="match status" value="1"/>
</dbReference>
<dbReference type="InterPro" id="IPR036734">
    <property type="entry name" value="Neur_chan_lig-bd_sf"/>
</dbReference>
<keyword evidence="12" id="KW-0325">Glycoprotein</keyword>
<dbReference type="FunFam" id="2.70.170.10:FF:000003">
    <property type="entry name" value="Putative gamma-aminobutyric acid receptor subunit gamma-2"/>
    <property type="match status" value="1"/>
</dbReference>
<evidence type="ECO:0000256" key="11">
    <source>
        <dbReference type="ARBA" id="ARBA00023173"/>
    </source>
</evidence>
<comment type="subcellular location">
    <subcellularLocation>
        <location evidence="17">Postsynaptic cell membrane</location>
        <topology evidence="17">Multi-pass membrane protein</topology>
    </subcellularLocation>
</comment>
<dbReference type="InParanoid" id="K1P9Q4"/>
<dbReference type="GO" id="GO:0034707">
    <property type="term" value="C:chloride channel complex"/>
    <property type="evidence" value="ECO:0007669"/>
    <property type="project" value="UniProtKB-KW"/>
</dbReference>
<keyword evidence="13" id="KW-0868">Chloride</keyword>
<dbReference type="InterPro" id="IPR038050">
    <property type="entry name" value="Neuro_actylchol_rec"/>
</dbReference>
<feature type="transmembrane region" description="Helical" evidence="18">
    <location>
        <begin position="228"/>
        <end position="251"/>
    </location>
</feature>
<comment type="similarity">
    <text evidence="18">Belongs to the ligand-gated ion channel (TC 1.A.9) family.</text>
</comment>
<keyword evidence="16 18" id="KW-0407">Ion channel</keyword>